<evidence type="ECO:0000256" key="1">
    <source>
        <dbReference type="ARBA" id="ARBA00007626"/>
    </source>
</evidence>
<gene>
    <name evidence="3" type="ORF">RCO7_04295</name>
</gene>
<dbReference type="InterPro" id="IPR011990">
    <property type="entry name" value="TPR-like_helical_dom_sf"/>
</dbReference>
<dbReference type="STRING" id="914237.A0A1E1L7H4"/>
<sequence>MSLAARIAKRGRVAILASSDSAPREPLLFLYPSWNRNNLTTSAPHQQNGASPKYIGQDAPISVPKHAATLGEVPNVLDRRFNKPKAALNSDLQALEAKDSGPPSQSRPPNITTEDGINSLGGEEAMLKAGASARQIDKMARRLLGLQQLNEKNKLSAISWREEYQTIKREELELWTPDWRILLATLVEHTPDHGPWLTRALEFKITPSAEARLVHGIDDYYLEIADQHGCRMELGSRNEDTHTFKTLLISGPATAISKCAAGILRIAPDAEIIPHKDSLASPQGFELDNGTRLPGIRPHSSDSELRFVMETQGPDRTLRDYVFQRSPEEIPKPDEWTEFSFLRYVQALTTSRVTSHKNTYGLKEKAPHKSRVSAMLRALIELPDASPFITREAFHEILRFWVRHNQIEAARMLFVHMEIRKIKLTPETFNILLAGAAKFNDLHNFHYILHLMLNRGVTPNGRTWTHFLVAFSDVKVKLHIVTAMQKKGLLNHPRTILETAAQLAGPEITSSLEKGQSQQEFIAHMDSRYGSMWLNNSSANHIIDEIASNGLISRCWEWLQFMDSRGIVPDEYGLHTILHHCKQTANLRGAIELLRSLPRSMKFKPSEETFRLMFDLAWELRCYNVAKVVWRYGCLTGALAYKVRQRVWDSMKNSNLASPLRRGEKPRQRWIRQAGPIINGLNTIKEHPARHLERLVPELEFERLVGREEERQTKARNEKARKKRHEKSKKNALKQQQDGLEPATEQLADSENPIPPPYTPEELAAHRASPSYQAHLAQRELPQVTDPWSPCIVGNRLPSYKKPILKELLFADLEMFKEWEPIRPFEEMLVDAMEKDDEWKREVDYNEKDLNWFLDGRAIRVGIKSYDGLVKEFDWR</sequence>
<comment type="caution">
    <text evidence="3">The sequence shown here is derived from an EMBL/GenBank/DDBJ whole genome shotgun (WGS) entry which is preliminary data.</text>
</comment>
<dbReference type="Gene3D" id="1.25.40.10">
    <property type="entry name" value="Tetratricopeptide repeat domain"/>
    <property type="match status" value="2"/>
</dbReference>
<evidence type="ECO:0000256" key="2">
    <source>
        <dbReference type="SAM" id="MobiDB-lite"/>
    </source>
</evidence>
<reference evidence="4" key="1">
    <citation type="submission" date="2016-03" db="EMBL/GenBank/DDBJ databases">
        <authorList>
            <person name="Ploux O."/>
        </authorList>
    </citation>
    <scope>NUCLEOTIDE SEQUENCE [LARGE SCALE GENOMIC DNA]</scope>
    <source>
        <strain evidence="4">UK7</strain>
    </source>
</reference>
<evidence type="ECO:0000313" key="3">
    <source>
        <dbReference type="EMBL" id="CZT06501.1"/>
    </source>
</evidence>
<feature type="region of interest" description="Disordered" evidence="2">
    <location>
        <begin position="708"/>
        <end position="774"/>
    </location>
</feature>
<evidence type="ECO:0008006" key="5">
    <source>
        <dbReference type="Google" id="ProtNLM"/>
    </source>
</evidence>
<dbReference type="EMBL" id="FJUW01000039">
    <property type="protein sequence ID" value="CZT06501.1"/>
    <property type="molecule type" value="Genomic_DNA"/>
</dbReference>
<dbReference type="PANTHER" id="PTHR46128:SF329">
    <property type="entry name" value="MITOCHONDRIAL GROUP I INTRON SPLICING FACTOR DMR1"/>
    <property type="match status" value="1"/>
</dbReference>
<dbReference type="InterPro" id="IPR050872">
    <property type="entry name" value="PPR_P_subfamily"/>
</dbReference>
<organism evidence="3 4">
    <name type="scientific">Rhynchosporium graminicola</name>
    <dbReference type="NCBI Taxonomy" id="2792576"/>
    <lineage>
        <taxon>Eukaryota</taxon>
        <taxon>Fungi</taxon>
        <taxon>Dikarya</taxon>
        <taxon>Ascomycota</taxon>
        <taxon>Pezizomycotina</taxon>
        <taxon>Leotiomycetes</taxon>
        <taxon>Helotiales</taxon>
        <taxon>Ploettnerulaceae</taxon>
        <taxon>Rhynchosporium</taxon>
    </lineage>
</organism>
<feature type="compositionally biased region" description="Polar residues" evidence="2">
    <location>
        <begin position="102"/>
        <end position="116"/>
    </location>
</feature>
<feature type="region of interest" description="Disordered" evidence="2">
    <location>
        <begin position="91"/>
        <end position="118"/>
    </location>
</feature>
<dbReference type="PANTHER" id="PTHR46128">
    <property type="entry name" value="MITOCHONDRIAL GROUP I INTRON SPLICING FACTOR CCM1"/>
    <property type="match status" value="1"/>
</dbReference>
<dbReference type="AlphaFoldDB" id="A0A1E1L7H4"/>
<dbReference type="InParanoid" id="A0A1E1L7H4"/>
<keyword evidence="4" id="KW-1185">Reference proteome</keyword>
<dbReference type="Proteomes" id="UP000178129">
    <property type="component" value="Unassembled WGS sequence"/>
</dbReference>
<feature type="compositionally biased region" description="Basic residues" evidence="2">
    <location>
        <begin position="719"/>
        <end position="732"/>
    </location>
</feature>
<evidence type="ECO:0000313" key="4">
    <source>
        <dbReference type="Proteomes" id="UP000178129"/>
    </source>
</evidence>
<feature type="compositionally biased region" description="Basic and acidic residues" evidence="2">
    <location>
        <begin position="708"/>
        <end position="718"/>
    </location>
</feature>
<comment type="similarity">
    <text evidence="1">Belongs to the PPR family. P subfamily.</text>
</comment>
<accession>A0A1E1L7H4</accession>
<protein>
    <recommendedName>
        <fullName evidence="5">Pentatricopeptide repeat protein</fullName>
    </recommendedName>
</protein>
<name>A0A1E1L7H4_9HELO</name>
<proteinExistence type="inferred from homology"/>